<comment type="caution">
    <text evidence="2">The sequence shown here is derived from an EMBL/GenBank/DDBJ whole genome shotgun (WGS) entry which is preliminary data.</text>
</comment>
<sequence length="52" mass="5500">MFKQSRSRMRGAARGVEVEVPSGGNGEGRRDPCGEERAMPLAKGSGRPRNGG</sequence>
<evidence type="ECO:0000256" key="1">
    <source>
        <dbReference type="SAM" id="MobiDB-lite"/>
    </source>
</evidence>
<evidence type="ECO:0000313" key="3">
    <source>
        <dbReference type="Proteomes" id="UP000829196"/>
    </source>
</evidence>
<keyword evidence="3" id="KW-1185">Reference proteome</keyword>
<accession>A0A8T3AKH6</accession>
<protein>
    <submittedName>
        <fullName evidence="2">Uncharacterized protein</fullName>
    </submittedName>
</protein>
<proteinExistence type="predicted"/>
<organism evidence="2 3">
    <name type="scientific">Dendrobium nobile</name>
    <name type="common">Orchid</name>
    <dbReference type="NCBI Taxonomy" id="94219"/>
    <lineage>
        <taxon>Eukaryota</taxon>
        <taxon>Viridiplantae</taxon>
        <taxon>Streptophyta</taxon>
        <taxon>Embryophyta</taxon>
        <taxon>Tracheophyta</taxon>
        <taxon>Spermatophyta</taxon>
        <taxon>Magnoliopsida</taxon>
        <taxon>Liliopsida</taxon>
        <taxon>Asparagales</taxon>
        <taxon>Orchidaceae</taxon>
        <taxon>Epidendroideae</taxon>
        <taxon>Malaxideae</taxon>
        <taxon>Dendrobiinae</taxon>
        <taxon>Dendrobium</taxon>
    </lineage>
</organism>
<feature type="compositionally biased region" description="Basic and acidic residues" evidence="1">
    <location>
        <begin position="27"/>
        <end position="38"/>
    </location>
</feature>
<evidence type="ECO:0000313" key="2">
    <source>
        <dbReference type="EMBL" id="KAI0496544.1"/>
    </source>
</evidence>
<reference evidence="2" key="1">
    <citation type="journal article" date="2022" name="Front. Genet.">
        <title>Chromosome-Scale Assembly of the Dendrobium nobile Genome Provides Insights Into the Molecular Mechanism of the Biosynthesis of the Medicinal Active Ingredient of Dendrobium.</title>
        <authorList>
            <person name="Xu Q."/>
            <person name="Niu S.-C."/>
            <person name="Li K.-L."/>
            <person name="Zheng P.-J."/>
            <person name="Zhang X.-J."/>
            <person name="Jia Y."/>
            <person name="Liu Y."/>
            <person name="Niu Y.-X."/>
            <person name="Yu L.-H."/>
            <person name="Chen D.-F."/>
            <person name="Zhang G.-Q."/>
        </authorList>
    </citation>
    <scope>NUCLEOTIDE SEQUENCE</scope>
    <source>
        <tissue evidence="2">Leaf</tissue>
    </source>
</reference>
<gene>
    <name evidence="2" type="ORF">KFK09_022864</name>
</gene>
<dbReference type="AlphaFoldDB" id="A0A8T3AKH6"/>
<dbReference type="EMBL" id="JAGYWB010000016">
    <property type="protein sequence ID" value="KAI0496544.1"/>
    <property type="molecule type" value="Genomic_DNA"/>
</dbReference>
<feature type="compositionally biased region" description="Basic residues" evidence="1">
    <location>
        <begin position="1"/>
        <end position="11"/>
    </location>
</feature>
<feature type="region of interest" description="Disordered" evidence="1">
    <location>
        <begin position="1"/>
        <end position="52"/>
    </location>
</feature>
<name>A0A8T3AKH6_DENNO</name>
<dbReference type="Proteomes" id="UP000829196">
    <property type="component" value="Unassembled WGS sequence"/>
</dbReference>